<organism evidence="4">
    <name type="scientific">Notodromas monacha</name>
    <dbReference type="NCBI Taxonomy" id="399045"/>
    <lineage>
        <taxon>Eukaryota</taxon>
        <taxon>Metazoa</taxon>
        <taxon>Ecdysozoa</taxon>
        <taxon>Arthropoda</taxon>
        <taxon>Crustacea</taxon>
        <taxon>Oligostraca</taxon>
        <taxon>Ostracoda</taxon>
        <taxon>Podocopa</taxon>
        <taxon>Podocopida</taxon>
        <taxon>Cypridocopina</taxon>
        <taxon>Cypridoidea</taxon>
        <taxon>Cyprididae</taxon>
        <taxon>Notodromas</taxon>
    </lineage>
</organism>
<dbReference type="EMBL" id="OA888500">
    <property type="protein sequence ID" value="CAD7283932.1"/>
    <property type="molecule type" value="Genomic_DNA"/>
</dbReference>
<name>A0A7R9GJZ4_9CRUS</name>
<keyword evidence="2" id="KW-1133">Transmembrane helix</keyword>
<evidence type="ECO:0000256" key="2">
    <source>
        <dbReference type="SAM" id="Phobius"/>
    </source>
</evidence>
<dbReference type="GO" id="GO:0035091">
    <property type="term" value="F:phosphatidylinositol binding"/>
    <property type="evidence" value="ECO:0007669"/>
    <property type="project" value="InterPro"/>
</dbReference>
<feature type="region of interest" description="Disordered" evidence="1">
    <location>
        <begin position="477"/>
        <end position="506"/>
    </location>
</feature>
<keyword evidence="2" id="KW-0812">Transmembrane</keyword>
<dbReference type="Proteomes" id="UP000678499">
    <property type="component" value="Unassembled WGS sequence"/>
</dbReference>
<keyword evidence="5" id="KW-1185">Reference proteome</keyword>
<evidence type="ECO:0000313" key="4">
    <source>
        <dbReference type="EMBL" id="CAD7283932.1"/>
    </source>
</evidence>
<dbReference type="AlphaFoldDB" id="A0A7R9GJZ4"/>
<feature type="compositionally biased region" description="Polar residues" evidence="1">
    <location>
        <begin position="487"/>
        <end position="496"/>
    </location>
</feature>
<dbReference type="EMBL" id="CAJPEX010006463">
    <property type="protein sequence ID" value="CAG0924084.1"/>
    <property type="molecule type" value="Genomic_DNA"/>
</dbReference>
<dbReference type="OrthoDB" id="120967at2759"/>
<keyword evidence="2" id="KW-0472">Membrane</keyword>
<gene>
    <name evidence="4" type="ORF">NMOB1V02_LOCUS11540</name>
</gene>
<dbReference type="PANTHER" id="PTHR22775">
    <property type="entry name" value="SORTING NEXIN"/>
    <property type="match status" value="1"/>
</dbReference>
<protein>
    <recommendedName>
        <fullName evidence="3">Sorting nexin C-terminal domain-containing protein</fullName>
    </recommendedName>
</protein>
<dbReference type="PANTHER" id="PTHR22775:SF48">
    <property type="entry name" value="SORTING NEXIN-25"/>
    <property type="match status" value="1"/>
</dbReference>
<sequence>MLEWSLHSWLTVTFVAILGSLTSAVTLFVVWPIRKPTVERKICSKYAKDAAIIQAKVANAQEEEDDVQDVSVPIINPRVDPSLHALIDLFVRDFFTSWFSKLADDPKRVEKLLRMKVSVQIREAIYKAFLDKDRCAVPISERLRIKLEAYLSGIDETGEGFYDLKVNTENLLCASVFRDFLGSSEGINAMSILSESQQSGDDLDDLSVGETFGLGSGKVRGSKASLVESEKNYAQSQLNLLEEKLSKKVKELEAAKAGGNGSKTAVGLEKDVKCLTDDVQQLSCFAARSALWSEHLGQWRACIQSVEATEDGLMFLLVVQKEEAMLSPVEAPNGPPISSSTPETTDGGLDGWIVSRKLAEFHELRHRVGLIAGDSLKSKDLPALGSGKSFFGRGWDRAELDKARAQVQTFLNAVLRNERLSHSEDVFTFLCPVPEHLLRPGGSCGSSSAMLSPAEPGKPGKARFSLSTLFQRDKMDDLTGKSDEDVNNGSSSTEQQVGLMEGSGGGSRDSIAEPLYGLVQEVFEVQGIFRWLRKTLITFVQITYGRTINRQIRETVSWLVSDAMVITYCGLVKEAYWPKGKLAPAAQPRSDEQKLRTRYEAKEKFLVSVPAVVSNLVGQQNGKRGAVRIFETIQDHRLNKQLVYGAGNGRFSGFKCVSFLLSCFPSDLELVGAVRAKWRSTHGSRVRGVLWTIAAVPSPWGLLAEVFSKSSVDSGTPPVA</sequence>
<accession>A0A7R9GJZ4</accession>
<evidence type="ECO:0000256" key="1">
    <source>
        <dbReference type="SAM" id="MobiDB-lite"/>
    </source>
</evidence>
<evidence type="ECO:0000313" key="5">
    <source>
        <dbReference type="Proteomes" id="UP000678499"/>
    </source>
</evidence>
<dbReference type="Pfam" id="PF08628">
    <property type="entry name" value="Nexin_C"/>
    <property type="match status" value="1"/>
</dbReference>
<proteinExistence type="predicted"/>
<dbReference type="InterPro" id="IPR013937">
    <property type="entry name" value="Sorting_nexin_C"/>
</dbReference>
<dbReference type="InterPro" id="IPR036871">
    <property type="entry name" value="PX_dom_sf"/>
</dbReference>
<evidence type="ECO:0000259" key="3">
    <source>
        <dbReference type="Pfam" id="PF08628"/>
    </source>
</evidence>
<feature type="transmembrane region" description="Helical" evidence="2">
    <location>
        <begin position="6"/>
        <end position="31"/>
    </location>
</feature>
<feature type="domain" description="Sorting nexin C-terminal" evidence="3">
    <location>
        <begin position="531"/>
        <end position="637"/>
    </location>
</feature>
<dbReference type="Gene3D" id="3.30.1520.10">
    <property type="entry name" value="Phox-like domain"/>
    <property type="match status" value="1"/>
</dbReference>
<dbReference type="SUPFAM" id="SSF64268">
    <property type="entry name" value="PX domain"/>
    <property type="match status" value="1"/>
</dbReference>
<reference evidence="4" key="1">
    <citation type="submission" date="2020-11" db="EMBL/GenBank/DDBJ databases">
        <authorList>
            <person name="Tran Van P."/>
        </authorList>
    </citation>
    <scope>NUCLEOTIDE SEQUENCE</scope>
</reference>